<dbReference type="EMBL" id="CP036282">
    <property type="protein sequence ID" value="QDL56249.1"/>
    <property type="molecule type" value="Genomic_DNA"/>
</dbReference>
<dbReference type="Proteomes" id="UP000317365">
    <property type="component" value="Chromosome"/>
</dbReference>
<dbReference type="KEGG" id="rhg:EXZ61_19975"/>
<organism evidence="1 2">
    <name type="scientific">Rhodoferax aquaticus</name>
    <dbReference type="NCBI Taxonomy" id="2527691"/>
    <lineage>
        <taxon>Bacteria</taxon>
        <taxon>Pseudomonadati</taxon>
        <taxon>Pseudomonadota</taxon>
        <taxon>Betaproteobacteria</taxon>
        <taxon>Burkholderiales</taxon>
        <taxon>Comamonadaceae</taxon>
        <taxon>Rhodoferax</taxon>
    </lineage>
</organism>
<accession>A0A515EUG9</accession>
<protein>
    <recommendedName>
        <fullName evidence="3">DUF1643 domain-containing protein</fullName>
    </recommendedName>
</protein>
<dbReference type="RefSeq" id="WP_142813688.1">
    <property type="nucleotide sequence ID" value="NZ_CP036282.1"/>
</dbReference>
<gene>
    <name evidence="1" type="ORF">EXZ61_19975</name>
</gene>
<evidence type="ECO:0008006" key="3">
    <source>
        <dbReference type="Google" id="ProtNLM"/>
    </source>
</evidence>
<dbReference type="AlphaFoldDB" id="A0A515EUG9"/>
<reference evidence="2" key="1">
    <citation type="submission" date="2019-02" db="EMBL/GenBank/DDBJ databases">
        <title>Complete genome sequence of Rhodoferax sp. Gr-4.</title>
        <authorList>
            <person name="Jin L."/>
        </authorList>
    </citation>
    <scope>NUCLEOTIDE SEQUENCE [LARGE SCALE GENOMIC DNA]</scope>
    <source>
        <strain evidence="2">Gr-4</strain>
    </source>
</reference>
<evidence type="ECO:0000313" key="2">
    <source>
        <dbReference type="Proteomes" id="UP000317365"/>
    </source>
</evidence>
<sequence>MSKSALAERVQVPVPQASAAELLNKFAVYGRFYEKHIAQTPELLRDRLEIAPAHWALDEVIHREPDLLVVMMNPGASRPLDALWDGGSRNGFVSAQPDRTQYQIMRLMLLAQGKGVQWQHARILNLSDLRTPKSAVFIEKLQTYQSDDSHSLFSAARSQECAKVFATKSTPILHAWGLSAALTAWALRALQASEGHPQLGITQDKVLFRHPLPQRFDLQQQWLVDIGLQIDQFTG</sequence>
<name>A0A515EUG9_9BURK</name>
<evidence type="ECO:0000313" key="1">
    <source>
        <dbReference type="EMBL" id="QDL56249.1"/>
    </source>
</evidence>
<keyword evidence="2" id="KW-1185">Reference proteome</keyword>
<proteinExistence type="predicted"/>
<reference evidence="2" key="2">
    <citation type="journal article" date="2020" name="Int. J. Syst. Evol. Microbiol.">
        <title>Genomic insights into a novel species Rhodoferax aquaticus sp. nov., isolated from freshwater.</title>
        <authorList>
            <person name="Li T."/>
            <person name="Zhuo Y."/>
            <person name="Jin C.Z."/>
            <person name="Wu X."/>
            <person name="Ko S.R."/>
            <person name="Jin F.J."/>
            <person name="Ahn C.Y."/>
            <person name="Oh H.M."/>
            <person name="Lee H.G."/>
            <person name="Jin L."/>
        </authorList>
    </citation>
    <scope>NUCLEOTIDE SEQUENCE [LARGE SCALE GENOMIC DNA]</scope>
    <source>
        <strain evidence="2">Gr-4</strain>
    </source>
</reference>